<dbReference type="RefSeq" id="WP_041977708.1">
    <property type="nucleotide sequence ID" value="NZ_CBXV010000008.1"/>
</dbReference>
<dbReference type="EMBL" id="CBXV010000008">
    <property type="protein sequence ID" value="CDM66446.1"/>
    <property type="molecule type" value="Genomic_DNA"/>
</dbReference>
<dbReference type="PANTHER" id="PTHR36443">
    <property type="entry name" value="BSR5223 PROTEIN"/>
    <property type="match status" value="1"/>
</dbReference>
<gene>
    <name evidence="2" type="ORF">PYK22_02476</name>
</gene>
<organism evidence="2 3">
    <name type="scientific">Pyrinomonas methylaliphatogenes</name>
    <dbReference type="NCBI Taxonomy" id="454194"/>
    <lineage>
        <taxon>Bacteria</taxon>
        <taxon>Pseudomonadati</taxon>
        <taxon>Acidobacteriota</taxon>
        <taxon>Blastocatellia</taxon>
        <taxon>Blastocatellales</taxon>
        <taxon>Pyrinomonadaceae</taxon>
        <taxon>Pyrinomonas</taxon>
    </lineage>
</organism>
<reference evidence="2 3" key="2">
    <citation type="submission" date="2015-01" db="EMBL/GenBank/DDBJ databases">
        <title>Complete genome sequence of Pyrinomonas methylaliphatogenes type strain K22T.</title>
        <authorList>
            <person name="Lee K.C.Y."/>
            <person name="Power J.F."/>
            <person name="Dunfield P.F."/>
            <person name="Morgan X.C."/>
            <person name="Huttenhower C."/>
            <person name="Stott M.B."/>
        </authorList>
    </citation>
    <scope>NUCLEOTIDE SEQUENCE [LARGE SCALE GENOMIC DNA]</scope>
    <source>
        <strain evidence="2 3">K22</strain>
    </source>
</reference>
<sequence length="71" mass="8169">MRATGLIVILIGLIIVVLGALIWLGAFSWFGRLPGDFRYEGENVRFYFPLASMLIISLLLSFLFNLLRRFF</sequence>
<evidence type="ECO:0008006" key="4">
    <source>
        <dbReference type="Google" id="ProtNLM"/>
    </source>
</evidence>
<dbReference type="AlphaFoldDB" id="A0A0B6WZ96"/>
<keyword evidence="3" id="KW-1185">Reference proteome</keyword>
<evidence type="ECO:0000313" key="3">
    <source>
        <dbReference type="Proteomes" id="UP000031518"/>
    </source>
</evidence>
<keyword evidence="1" id="KW-1133">Transmembrane helix</keyword>
<proteinExistence type="predicted"/>
<dbReference type="PANTHER" id="PTHR36443:SF1">
    <property type="entry name" value="BSR5223 PROTEIN"/>
    <property type="match status" value="1"/>
</dbReference>
<evidence type="ECO:0000256" key="1">
    <source>
        <dbReference type="SAM" id="Phobius"/>
    </source>
</evidence>
<keyword evidence="1" id="KW-0812">Transmembrane</keyword>
<feature type="transmembrane region" description="Helical" evidence="1">
    <location>
        <begin position="46"/>
        <end position="67"/>
    </location>
</feature>
<evidence type="ECO:0000313" key="2">
    <source>
        <dbReference type="EMBL" id="CDM66446.1"/>
    </source>
</evidence>
<feature type="transmembrane region" description="Helical" evidence="1">
    <location>
        <begin position="7"/>
        <end position="26"/>
    </location>
</feature>
<dbReference type="InterPro" id="IPR021320">
    <property type="entry name" value="DUF2905"/>
</dbReference>
<dbReference type="Pfam" id="PF11146">
    <property type="entry name" value="DUF2905"/>
    <property type="match status" value="1"/>
</dbReference>
<dbReference type="Proteomes" id="UP000031518">
    <property type="component" value="Unassembled WGS sequence"/>
</dbReference>
<name>A0A0B6WZ96_9BACT</name>
<accession>A0A0B6WZ96</accession>
<keyword evidence="1" id="KW-0472">Membrane</keyword>
<reference evidence="2 3" key="1">
    <citation type="submission" date="2013-12" db="EMBL/GenBank/DDBJ databases">
        <authorList>
            <person name="Stott M."/>
        </authorList>
    </citation>
    <scope>NUCLEOTIDE SEQUENCE [LARGE SCALE GENOMIC DNA]</scope>
    <source>
        <strain evidence="2 3">K22</strain>
    </source>
</reference>
<protein>
    <recommendedName>
        <fullName evidence="4">DUF2905 domain-containing protein</fullName>
    </recommendedName>
</protein>
<dbReference type="STRING" id="454194.PYK22_02476"/>